<feature type="compositionally biased region" description="Basic residues" evidence="1">
    <location>
        <begin position="290"/>
        <end position="301"/>
    </location>
</feature>
<evidence type="ECO:0000256" key="1">
    <source>
        <dbReference type="SAM" id="MobiDB-lite"/>
    </source>
</evidence>
<feature type="region of interest" description="Disordered" evidence="1">
    <location>
        <begin position="279"/>
        <end position="302"/>
    </location>
</feature>
<protein>
    <recommendedName>
        <fullName evidence="4">Dystroglycan-like</fullName>
    </recommendedName>
</protein>
<evidence type="ECO:0000313" key="2">
    <source>
        <dbReference type="EMBL" id="KZV17463.1"/>
    </source>
</evidence>
<proteinExistence type="predicted"/>
<dbReference type="Proteomes" id="UP000250235">
    <property type="component" value="Unassembled WGS sequence"/>
</dbReference>
<dbReference type="AlphaFoldDB" id="A0A2Z7A7B1"/>
<sequence>MASSLFINTVHVCFESVLAMDNAGLVAMFESLVDTGLKGFLGCSAVIHEAALLEFFANGSVRDGLVVLTDLSEIPKDLVFDARSIVSLSGEPVSMSGKKKELAIVFRLLCDILAKTISVKAGSFDAITQEKFLMMVAITCGVRINWNRLLFNIFKDMVTPWSRQSKGYAIQISLLLENVPNLEVGESSEFPSSKVLTEKTVHWYIVLNDKVGMEVVIAEPRVKKTPVKMAASKKRPATDADAERVVKKKRTTKSKSVSAKETLETLPVEAVPLQMVAPTPVVPTEQPPVPKRKSQKRKRRLVLSPDDEIVDSEPVVGSSIVGEAAAEAVEDTAEKDVETVVESVGISEAETAVDSVNVETSVDESVSLPAVADVLNEGISTGDEVDIIIEQVIAETAQIDTDVGDQAVVTSEVGDKTAGTADEFELWFNLSSEEIQAHLDADRPIETASDTDEEFIADQVFGIGVEKMKTETVEQTADEAMSLEDILMTIPLDCPFASASVEVTKIILGGTISIPGVNEGDWYKAGLPKISAADKGKAPLLERDPAKGNPIKEQFSLILADIESYEKRWADVCMEVAQFIVSDRLLPVDSVNFCRTLAVVEPVSVFVPQQSPVISWRLSQLCTAFVRFSSLSTADIRSFVSNIAFERTVFRDVRIAQSSVFAISSVQSSFASADRSYVQLLLDQRPQSPSTTADSSMHFVEDDIQFGQEAQNDNNALSLALKAVRNQNVILSTDLEATRKEVRDIKAALSKDFDDKLADIRNELLEFRVDTQGQLASLSTHLAELIAFLIKGSDEKKGEGNSSRPQPPSENQSRPSGGNGGSGNRAEEQSRYRGGSRSRGDRS</sequence>
<name>A0A2Z7A7B1_9LAMI</name>
<feature type="compositionally biased region" description="Polar residues" evidence="1">
    <location>
        <begin position="800"/>
        <end position="815"/>
    </location>
</feature>
<dbReference type="EMBL" id="KV018254">
    <property type="protein sequence ID" value="KZV17463.1"/>
    <property type="molecule type" value="Genomic_DNA"/>
</dbReference>
<keyword evidence="3" id="KW-1185">Reference proteome</keyword>
<gene>
    <name evidence="2" type="ORF">F511_42377</name>
</gene>
<feature type="region of interest" description="Disordered" evidence="1">
    <location>
        <begin position="794"/>
        <end position="843"/>
    </location>
</feature>
<reference evidence="2 3" key="1">
    <citation type="journal article" date="2015" name="Proc. Natl. Acad. Sci. U.S.A.">
        <title>The resurrection genome of Boea hygrometrica: A blueprint for survival of dehydration.</title>
        <authorList>
            <person name="Xiao L."/>
            <person name="Yang G."/>
            <person name="Zhang L."/>
            <person name="Yang X."/>
            <person name="Zhao S."/>
            <person name="Ji Z."/>
            <person name="Zhou Q."/>
            <person name="Hu M."/>
            <person name="Wang Y."/>
            <person name="Chen M."/>
            <person name="Xu Y."/>
            <person name="Jin H."/>
            <person name="Xiao X."/>
            <person name="Hu G."/>
            <person name="Bao F."/>
            <person name="Hu Y."/>
            <person name="Wan P."/>
            <person name="Li L."/>
            <person name="Deng X."/>
            <person name="Kuang T."/>
            <person name="Xiang C."/>
            <person name="Zhu J.K."/>
            <person name="Oliver M.J."/>
            <person name="He Y."/>
        </authorList>
    </citation>
    <scope>NUCLEOTIDE SEQUENCE [LARGE SCALE GENOMIC DNA]</scope>
    <source>
        <strain evidence="3">cv. XS01</strain>
    </source>
</reference>
<organism evidence="2 3">
    <name type="scientific">Dorcoceras hygrometricum</name>
    <dbReference type="NCBI Taxonomy" id="472368"/>
    <lineage>
        <taxon>Eukaryota</taxon>
        <taxon>Viridiplantae</taxon>
        <taxon>Streptophyta</taxon>
        <taxon>Embryophyta</taxon>
        <taxon>Tracheophyta</taxon>
        <taxon>Spermatophyta</taxon>
        <taxon>Magnoliopsida</taxon>
        <taxon>eudicotyledons</taxon>
        <taxon>Gunneridae</taxon>
        <taxon>Pentapetalae</taxon>
        <taxon>asterids</taxon>
        <taxon>lamiids</taxon>
        <taxon>Lamiales</taxon>
        <taxon>Gesneriaceae</taxon>
        <taxon>Didymocarpoideae</taxon>
        <taxon>Trichosporeae</taxon>
        <taxon>Loxocarpinae</taxon>
        <taxon>Dorcoceras</taxon>
    </lineage>
</organism>
<accession>A0A2Z7A7B1</accession>
<evidence type="ECO:0008006" key="4">
    <source>
        <dbReference type="Google" id="ProtNLM"/>
    </source>
</evidence>
<evidence type="ECO:0000313" key="3">
    <source>
        <dbReference type="Proteomes" id="UP000250235"/>
    </source>
</evidence>